<keyword evidence="1" id="KW-0175">Coiled coil</keyword>
<feature type="region of interest" description="Disordered" evidence="2">
    <location>
        <begin position="659"/>
        <end position="742"/>
    </location>
</feature>
<feature type="compositionally biased region" description="Basic and acidic residues" evidence="2">
    <location>
        <begin position="674"/>
        <end position="691"/>
    </location>
</feature>
<protein>
    <submittedName>
        <fullName evidence="3">Uncharacterized protein</fullName>
    </submittedName>
</protein>
<reference evidence="4" key="1">
    <citation type="submission" date="2015-09" db="EMBL/GenBank/DDBJ databases">
        <authorList>
            <consortium name="Pathogen Informatics"/>
        </authorList>
    </citation>
    <scope>NUCLEOTIDE SEQUENCE [LARGE SCALE GENOMIC DNA]</scope>
    <source>
        <strain evidence="4">Lake Konstanz</strain>
    </source>
</reference>
<evidence type="ECO:0000313" key="3">
    <source>
        <dbReference type="EMBL" id="CUG06031.1"/>
    </source>
</evidence>
<feature type="compositionally biased region" description="Polar residues" evidence="2">
    <location>
        <begin position="74"/>
        <end position="86"/>
    </location>
</feature>
<feature type="coiled-coil region" evidence="1">
    <location>
        <begin position="162"/>
        <end position="193"/>
    </location>
</feature>
<dbReference type="EMBL" id="CYKH01000552">
    <property type="protein sequence ID" value="CUG06031.1"/>
    <property type="molecule type" value="Genomic_DNA"/>
</dbReference>
<organism evidence="3 4">
    <name type="scientific">Bodo saltans</name>
    <name type="common">Flagellated protozoan</name>
    <dbReference type="NCBI Taxonomy" id="75058"/>
    <lineage>
        <taxon>Eukaryota</taxon>
        <taxon>Discoba</taxon>
        <taxon>Euglenozoa</taxon>
        <taxon>Kinetoplastea</taxon>
        <taxon>Metakinetoplastina</taxon>
        <taxon>Eubodonida</taxon>
        <taxon>Bodonidae</taxon>
        <taxon>Bodo</taxon>
    </lineage>
</organism>
<feature type="region of interest" description="Disordered" evidence="2">
    <location>
        <begin position="201"/>
        <end position="220"/>
    </location>
</feature>
<dbReference type="OrthoDB" id="242823at2759"/>
<accession>A0A0S4IWS1</accession>
<sequence length="911" mass="99230">MSILDKIQGAVRTASPDRARCATPLRPSAGLVGRISQEDLNETKNNSFADVPFAVTAASGGKKPQRPPLHLRATASSSHSNNGVTTSTDNAALIAAAAEQNFTLHESPSEDAYSLHEKNVVSEINLLRGDPTGYAALVERDATVSRPYVPAPMPLGTLVRYSEELQIQRDNAQEKLDDLANQKKKEIATLNTEWVTEDLEKAKKAKKGAPKKGATPDPEMDPERLEVLQQLEKKFFALQRDLSKTFETTSAAFSGATQGIKVIRDCMTKLRQLQYPLPSLQYNRGLSLAAREICTHSLPAAQITTQELRSVARKFGEVGERALTAQHSGVATIRQTIMEMLMGVQEVTKKTSRSALLDPTLTFVGCGWRKQRPVNNAPVSTVLLLTSGFEELDAIFSRPHMPLDGVRRMLPNDESGNSAKTSRANGNARVAALAASARGSLISSTPPQFALASSSSSTGATAASSNANNNNGHSTIVKLQTQLDITLVSPVSHPLVCGNEAVVLFHLGGEDIRLCAMLLGEHDPAPSTPSAGAGDVFIQHTVDEGIVELRAVLPCKGIFRLVMFARSILHPSSPYKNIGSVRLVSSKWHSSKIQQPYPLVTSDFDDRRCTLIGPMEGQLQAGCLYTFELVIPLSSYLRQDIDRIDHTLQATMTRYGVTPQTATNFNSTSGGDSSHVEDPRRAAAAAKREHDDADYDQGSPLSDDHAGSRTSEPGGARASSRQSDRVSSAPPPVVPSSQQSSPLELLEQELAAAELAVELAKKKQADDSPVIANDIATQTRELGKKKGKDQDRVKAQIAEWEEQLSQLVATVQAAEKRVAGLQERMVNQRRAQKRAAAQILRFQREKEKFEEAADRRGPLRVQLSLEERRADFRAIDHEYTVYRLETRMPREAGPITLFINGLAVVMYTVVE</sequence>
<evidence type="ECO:0000313" key="4">
    <source>
        <dbReference type="Proteomes" id="UP000051952"/>
    </source>
</evidence>
<dbReference type="Proteomes" id="UP000051952">
    <property type="component" value="Unassembled WGS sequence"/>
</dbReference>
<name>A0A0S4IWS1_BODSA</name>
<dbReference type="VEuPathDB" id="TriTrypDB:BSAL_71505"/>
<feature type="region of interest" description="Disordered" evidence="2">
    <location>
        <begin position="58"/>
        <end position="86"/>
    </location>
</feature>
<feature type="compositionally biased region" description="Polar residues" evidence="2">
    <location>
        <begin position="659"/>
        <end position="672"/>
    </location>
</feature>
<dbReference type="AlphaFoldDB" id="A0A0S4IWS1"/>
<keyword evidence="4" id="KW-1185">Reference proteome</keyword>
<proteinExistence type="predicted"/>
<evidence type="ECO:0000256" key="1">
    <source>
        <dbReference type="SAM" id="Coils"/>
    </source>
</evidence>
<gene>
    <name evidence="3" type="ORF">BSAL_71505</name>
</gene>
<evidence type="ECO:0000256" key="2">
    <source>
        <dbReference type="SAM" id="MobiDB-lite"/>
    </source>
</evidence>
<feature type="coiled-coil region" evidence="1">
    <location>
        <begin position="790"/>
        <end position="852"/>
    </location>
</feature>